<dbReference type="AlphaFoldDB" id="A0A4Y9XSU6"/>
<organism evidence="1 2">
    <name type="scientific">Dentipellis fragilis</name>
    <dbReference type="NCBI Taxonomy" id="205917"/>
    <lineage>
        <taxon>Eukaryota</taxon>
        <taxon>Fungi</taxon>
        <taxon>Dikarya</taxon>
        <taxon>Basidiomycota</taxon>
        <taxon>Agaricomycotina</taxon>
        <taxon>Agaricomycetes</taxon>
        <taxon>Russulales</taxon>
        <taxon>Hericiaceae</taxon>
        <taxon>Dentipellis</taxon>
    </lineage>
</organism>
<proteinExistence type="predicted"/>
<evidence type="ECO:0000313" key="1">
    <source>
        <dbReference type="EMBL" id="TFY52473.1"/>
    </source>
</evidence>
<evidence type="ECO:0000313" key="2">
    <source>
        <dbReference type="Proteomes" id="UP000298327"/>
    </source>
</evidence>
<reference evidence="1 2" key="1">
    <citation type="submission" date="2019-02" db="EMBL/GenBank/DDBJ databases">
        <title>Genome sequencing of the rare red list fungi Dentipellis fragilis.</title>
        <authorList>
            <person name="Buettner E."/>
            <person name="Kellner H."/>
        </authorList>
    </citation>
    <scope>NUCLEOTIDE SEQUENCE [LARGE SCALE GENOMIC DNA]</scope>
    <source>
        <strain evidence="1 2">DSM 105465</strain>
    </source>
</reference>
<gene>
    <name evidence="1" type="ORF">EVG20_g10535</name>
</gene>
<comment type="caution">
    <text evidence="1">The sequence shown here is derived from an EMBL/GenBank/DDBJ whole genome shotgun (WGS) entry which is preliminary data.</text>
</comment>
<keyword evidence="2" id="KW-1185">Reference proteome</keyword>
<sequence length="157" mass="16651">MTVLSPTLIHSSTAPTALVTGPRNPAFCPHSYSSPSSSGNLPHSDANSIVLLGNSRLCRPARRLGPARPSGGSWSVARSLPRARPRHELPANAISSCMPACLPLVRFPNRLPTLVRRGSLDAQPSPSSSFHNFNLSFHLGSLPLDVLPLSPPGPRIT</sequence>
<accession>A0A4Y9XSU6</accession>
<dbReference type="Proteomes" id="UP000298327">
    <property type="component" value="Unassembled WGS sequence"/>
</dbReference>
<name>A0A4Y9XSU6_9AGAM</name>
<dbReference type="EMBL" id="SEOQ01001300">
    <property type="protein sequence ID" value="TFY52473.1"/>
    <property type="molecule type" value="Genomic_DNA"/>
</dbReference>
<protein>
    <submittedName>
        <fullName evidence="1">Uncharacterized protein</fullName>
    </submittedName>
</protein>